<evidence type="ECO:0000259" key="2">
    <source>
        <dbReference type="Pfam" id="PF01970"/>
    </source>
</evidence>
<keyword evidence="1" id="KW-0472">Membrane</keyword>
<feature type="transmembrane region" description="Helical" evidence="1">
    <location>
        <begin position="313"/>
        <end position="333"/>
    </location>
</feature>
<organism evidence="3 4">
    <name type="scientific">Thermanaerosceptrum fracticalcis</name>
    <dbReference type="NCBI Taxonomy" id="1712410"/>
    <lineage>
        <taxon>Bacteria</taxon>
        <taxon>Bacillati</taxon>
        <taxon>Bacillota</taxon>
        <taxon>Clostridia</taxon>
        <taxon>Eubacteriales</taxon>
        <taxon>Peptococcaceae</taxon>
        <taxon>Thermanaerosceptrum</taxon>
    </lineage>
</organism>
<feature type="domain" description="DUF112" evidence="2">
    <location>
        <begin position="18"/>
        <end position="437"/>
    </location>
</feature>
<gene>
    <name evidence="3" type="ORF">BR63_15900</name>
</gene>
<keyword evidence="1" id="KW-0812">Transmembrane</keyword>
<dbReference type="AlphaFoldDB" id="A0A7G6E6C2"/>
<keyword evidence="1" id="KW-1133">Transmembrane helix</keyword>
<feature type="transmembrane region" description="Helical" evidence="1">
    <location>
        <begin position="167"/>
        <end position="186"/>
    </location>
</feature>
<sequence length="498" mass="52502">MLENLLMGFSIVLHWQPILLIIGGVVIGILVGATPGLNASAGVALLLPFTFTMDPAMGLVLLCALYSAAEYGGSITAITINTPGTPAAVATTFDGYQFTKKGQPGKALGASIVASTCGGMFSTIALIVLGVPLAELALKFGPAEYFALGIFGLTIIASLSSRNYIKGFVAACIGLIIETVGMDPFTAYPRFTFGRMELLEGFSLIPALLGLFAISEVFKLMEEVIKEKITFDYKSSLKLPTLKEYKGLAPTILRGSIIGTFIGAMPGAGATIASLISYDQAKRAAKNPDDFGKGDLRGVAAPESANNASVGGALIPLLTLGIPGSATTAILIGGLMMHNIQPGPMLFEKNPEIVFSLFASLFLANFFMLVLGLGGTKIWARVNSIPRNILIPSIMGISIVGSYSIGNSLFDVGVMIAFGILGYILHKFNFPPAPIVLSMVLGFIIESSARRAILQSGGDYLVFFKHPISAFLLMLALVSALYPIIKDIKARRKATINA</sequence>
<evidence type="ECO:0000313" key="3">
    <source>
        <dbReference type="EMBL" id="QNB47626.1"/>
    </source>
</evidence>
<dbReference type="PANTHER" id="PTHR35342:SF5">
    <property type="entry name" value="TRICARBOXYLIC TRANSPORT PROTEIN"/>
    <property type="match status" value="1"/>
</dbReference>
<feature type="transmembrane region" description="Helical" evidence="1">
    <location>
        <begin position="143"/>
        <end position="160"/>
    </location>
</feature>
<accession>A0A7G6E6C2</accession>
<proteinExistence type="predicted"/>
<feature type="transmembrane region" description="Helical" evidence="1">
    <location>
        <begin position="107"/>
        <end position="131"/>
    </location>
</feature>
<dbReference type="PANTHER" id="PTHR35342">
    <property type="entry name" value="TRICARBOXYLIC TRANSPORT PROTEIN"/>
    <property type="match status" value="1"/>
</dbReference>
<dbReference type="EMBL" id="CP045798">
    <property type="protein sequence ID" value="QNB47626.1"/>
    <property type="molecule type" value="Genomic_DNA"/>
</dbReference>
<dbReference type="Proteomes" id="UP000515847">
    <property type="component" value="Chromosome"/>
</dbReference>
<feature type="transmembrane region" description="Helical" evidence="1">
    <location>
        <begin position="353"/>
        <end position="373"/>
    </location>
</feature>
<reference evidence="3 4" key="1">
    <citation type="journal article" date="2019" name="Front. Microbiol.">
        <title>Thermoanaerosceptrum fracticalcis gen. nov. sp. nov., a Novel Fumarate-Fermenting Microorganism From a Deep Fractured Carbonate Aquifer of the US Great Basin.</title>
        <authorList>
            <person name="Hamilton-Brehm S.D."/>
            <person name="Stewart L.E."/>
            <person name="Zavarin M."/>
            <person name="Caldwell M."/>
            <person name="Lawson P.A."/>
            <person name="Onstott T.C."/>
            <person name="Grzymski J."/>
            <person name="Neveux I."/>
            <person name="Lollar B.S."/>
            <person name="Russell C.E."/>
            <person name="Moser D.P."/>
        </authorList>
    </citation>
    <scope>NUCLEOTIDE SEQUENCE [LARGE SCALE GENOMIC DNA]</scope>
    <source>
        <strain evidence="3 4">DRI-13</strain>
    </source>
</reference>
<evidence type="ECO:0000256" key="1">
    <source>
        <dbReference type="SAM" id="Phobius"/>
    </source>
</evidence>
<dbReference type="KEGG" id="tfr:BR63_15900"/>
<dbReference type="OrthoDB" id="9781349at2"/>
<keyword evidence="4" id="KW-1185">Reference proteome</keyword>
<feature type="transmembrane region" description="Helical" evidence="1">
    <location>
        <begin position="12"/>
        <end position="33"/>
    </location>
</feature>
<name>A0A7G6E6C2_THEFR</name>
<feature type="transmembrane region" description="Helical" evidence="1">
    <location>
        <begin position="466"/>
        <end position="485"/>
    </location>
</feature>
<dbReference type="Pfam" id="PF01970">
    <property type="entry name" value="TctA"/>
    <property type="match status" value="1"/>
</dbReference>
<feature type="transmembrane region" description="Helical" evidence="1">
    <location>
        <begin position="45"/>
        <end position="66"/>
    </location>
</feature>
<evidence type="ECO:0000313" key="4">
    <source>
        <dbReference type="Proteomes" id="UP000515847"/>
    </source>
</evidence>
<protein>
    <submittedName>
        <fullName evidence="3">C4-dicarboxylate ABC transporter permease</fullName>
    </submittedName>
</protein>
<feature type="transmembrane region" description="Helical" evidence="1">
    <location>
        <begin position="409"/>
        <end position="426"/>
    </location>
</feature>
<dbReference type="InterPro" id="IPR002823">
    <property type="entry name" value="DUF112_TM"/>
</dbReference>
<dbReference type="RefSeq" id="WP_034421821.1">
    <property type="nucleotide sequence ID" value="NZ_CP045798.1"/>
</dbReference>